<keyword evidence="3" id="KW-0472">Membrane</keyword>
<feature type="region of interest" description="Disordered" evidence="2">
    <location>
        <begin position="108"/>
        <end position="147"/>
    </location>
</feature>
<keyword evidence="5" id="KW-1185">Reference proteome</keyword>
<feature type="transmembrane region" description="Helical" evidence="3">
    <location>
        <begin position="30"/>
        <end position="51"/>
    </location>
</feature>
<evidence type="ECO:0000313" key="5">
    <source>
        <dbReference type="Proteomes" id="UP000271241"/>
    </source>
</evidence>
<dbReference type="AlphaFoldDB" id="A0A4P9XVI1"/>
<sequence>MAPSALANTSKALDRPVATVNGRTVTGKHVLVTAAVATLLAASGYGLFRFYKQYRRRWRRELLKRSADHEREELADKLKEVKKDLNSLLDGDLKMMYMALDDLERKRALGKEDSSSSSSSSSDDDDDKRQRRATRREVRQLRKGDQAKLRQRFADASNRLNGLVRELDQLDDDKNGVTVEEIVETHAPDGTVTTTTTTTTEGGVHQWTDKLSKKHTKLRTRVHDELHALKARFKF</sequence>
<keyword evidence="3" id="KW-1133">Transmembrane helix</keyword>
<keyword evidence="1" id="KW-0175">Coiled coil</keyword>
<proteinExistence type="predicted"/>
<accession>A0A4P9XVI1</accession>
<feature type="compositionally biased region" description="Basic and acidic residues" evidence="2">
    <location>
        <begin position="135"/>
        <end position="147"/>
    </location>
</feature>
<feature type="coiled-coil region" evidence="1">
    <location>
        <begin position="60"/>
        <end position="91"/>
    </location>
</feature>
<evidence type="ECO:0000256" key="2">
    <source>
        <dbReference type="SAM" id="MobiDB-lite"/>
    </source>
</evidence>
<reference evidence="5" key="1">
    <citation type="journal article" date="2018" name="Nat. Microbiol.">
        <title>Leveraging single-cell genomics to expand the fungal tree of life.</title>
        <authorList>
            <person name="Ahrendt S.R."/>
            <person name="Quandt C.A."/>
            <person name="Ciobanu D."/>
            <person name="Clum A."/>
            <person name="Salamov A."/>
            <person name="Andreopoulos B."/>
            <person name="Cheng J.F."/>
            <person name="Woyke T."/>
            <person name="Pelin A."/>
            <person name="Henrissat B."/>
            <person name="Reynolds N.K."/>
            <person name="Benny G.L."/>
            <person name="Smith M.E."/>
            <person name="James T.Y."/>
            <person name="Grigoriev I.V."/>
        </authorList>
    </citation>
    <scope>NUCLEOTIDE SEQUENCE [LARGE SCALE GENOMIC DNA]</scope>
    <source>
        <strain evidence="5">RSA 1356</strain>
    </source>
</reference>
<evidence type="ECO:0000256" key="1">
    <source>
        <dbReference type="SAM" id="Coils"/>
    </source>
</evidence>
<dbReference type="EMBL" id="KZ992461">
    <property type="protein sequence ID" value="RKP10266.1"/>
    <property type="molecule type" value="Genomic_DNA"/>
</dbReference>
<protein>
    <submittedName>
        <fullName evidence="4">Uncharacterized protein</fullName>
    </submittedName>
</protein>
<evidence type="ECO:0000313" key="4">
    <source>
        <dbReference type="EMBL" id="RKP10266.1"/>
    </source>
</evidence>
<name>A0A4P9XVI1_9FUNG</name>
<keyword evidence="3" id="KW-0812">Transmembrane</keyword>
<dbReference type="OrthoDB" id="5593690at2759"/>
<evidence type="ECO:0000256" key="3">
    <source>
        <dbReference type="SAM" id="Phobius"/>
    </source>
</evidence>
<gene>
    <name evidence="4" type="ORF">THASP1DRAFT_27950</name>
</gene>
<organism evidence="4 5">
    <name type="scientific">Thamnocephalis sphaerospora</name>
    <dbReference type="NCBI Taxonomy" id="78915"/>
    <lineage>
        <taxon>Eukaryota</taxon>
        <taxon>Fungi</taxon>
        <taxon>Fungi incertae sedis</taxon>
        <taxon>Zoopagomycota</taxon>
        <taxon>Zoopagomycotina</taxon>
        <taxon>Zoopagomycetes</taxon>
        <taxon>Zoopagales</taxon>
        <taxon>Sigmoideomycetaceae</taxon>
        <taxon>Thamnocephalis</taxon>
    </lineage>
</organism>
<dbReference type="Proteomes" id="UP000271241">
    <property type="component" value="Unassembled WGS sequence"/>
</dbReference>